<dbReference type="SMART" id="SM00054">
    <property type="entry name" value="EFh"/>
    <property type="match status" value="2"/>
</dbReference>
<gene>
    <name evidence="4" type="ORF">PGLA2088_LOCUS8539</name>
</gene>
<feature type="compositionally biased region" description="Low complexity" evidence="2">
    <location>
        <begin position="112"/>
        <end position="130"/>
    </location>
</feature>
<comment type="caution">
    <text evidence="4">The sequence shown here is derived from an EMBL/GenBank/DDBJ whole genome shotgun (WGS) entry which is preliminary data.</text>
</comment>
<evidence type="ECO:0000313" key="5">
    <source>
        <dbReference type="Proteomes" id="UP000626109"/>
    </source>
</evidence>
<dbReference type="Proteomes" id="UP000626109">
    <property type="component" value="Unassembled WGS sequence"/>
</dbReference>
<dbReference type="InterPro" id="IPR018247">
    <property type="entry name" value="EF_Hand_1_Ca_BS"/>
</dbReference>
<dbReference type="Pfam" id="PF13499">
    <property type="entry name" value="EF-hand_7"/>
    <property type="match status" value="1"/>
</dbReference>
<sequence>MPMFNRKSFLSPSVAESIGKLHSQVTEGLDISYRDMMQTLIEEADKCMGSTGSKCTANAERCRTAPRSCSLSSQVRSLHGRVALSPLRRRRGQRGPCGGIFGAPASRTTTESLAPISAAPSRSPSKSSVSLQMSQPFSRPATPAGTPSTRRSTSSVSLQSREAKMLQPLSRPATPGSTLGRAAQVSLQPLPERVGTPTGAFAPTWDVRKQTPDSLEKLTQHSSKEAARLFLPHASLDGALSKQQFAKILLQLSGCESKDDLPDGMLEQAFRVIPGGKMTFGDFDAWFSRAGFDERLILTSEQRGFRQLCRNYGMNVLDVERYRQIFNEFDIDRSGAIEKNEFEALVRKCAKVRANVEIPSSRFQQLWKDCDLDGSGEVTFEEFLMFYRRYFDDSSGDNVGFEGFYRSLRPALGKM</sequence>
<name>A0A813IKH4_POLGL</name>
<dbReference type="PROSITE" id="PS50222">
    <property type="entry name" value="EF_HAND_2"/>
    <property type="match status" value="2"/>
</dbReference>
<accession>A0A813IKH4</accession>
<evidence type="ECO:0000313" key="4">
    <source>
        <dbReference type="EMBL" id="CAE8650746.1"/>
    </source>
</evidence>
<dbReference type="CDD" id="cd00051">
    <property type="entry name" value="EFh"/>
    <property type="match status" value="1"/>
</dbReference>
<dbReference type="PROSITE" id="PS00018">
    <property type="entry name" value="EF_HAND_1"/>
    <property type="match status" value="2"/>
</dbReference>
<feature type="compositionally biased region" description="Low complexity" evidence="2">
    <location>
        <begin position="146"/>
        <end position="160"/>
    </location>
</feature>
<reference evidence="4" key="1">
    <citation type="submission" date="2021-02" db="EMBL/GenBank/DDBJ databases">
        <authorList>
            <person name="Dougan E. K."/>
            <person name="Rhodes N."/>
            <person name="Thang M."/>
            <person name="Chan C."/>
        </authorList>
    </citation>
    <scope>NUCLEOTIDE SEQUENCE</scope>
</reference>
<dbReference type="GO" id="GO:0005509">
    <property type="term" value="F:calcium ion binding"/>
    <property type="evidence" value="ECO:0007669"/>
    <property type="project" value="InterPro"/>
</dbReference>
<evidence type="ECO:0000256" key="1">
    <source>
        <dbReference type="ARBA" id="ARBA00022837"/>
    </source>
</evidence>
<feature type="domain" description="EF-hand" evidence="3">
    <location>
        <begin position="317"/>
        <end position="352"/>
    </location>
</feature>
<evidence type="ECO:0000259" key="3">
    <source>
        <dbReference type="PROSITE" id="PS50222"/>
    </source>
</evidence>
<dbReference type="AlphaFoldDB" id="A0A813IKH4"/>
<feature type="region of interest" description="Disordered" evidence="2">
    <location>
        <begin position="86"/>
        <end position="179"/>
    </location>
</feature>
<evidence type="ECO:0000256" key="2">
    <source>
        <dbReference type="SAM" id="MobiDB-lite"/>
    </source>
</evidence>
<feature type="domain" description="EF-hand" evidence="3">
    <location>
        <begin position="358"/>
        <end position="393"/>
    </location>
</feature>
<protein>
    <recommendedName>
        <fullName evidence="3">EF-hand domain-containing protein</fullName>
    </recommendedName>
</protein>
<dbReference type="SUPFAM" id="SSF47473">
    <property type="entry name" value="EF-hand"/>
    <property type="match status" value="1"/>
</dbReference>
<dbReference type="Gene3D" id="1.10.238.10">
    <property type="entry name" value="EF-hand"/>
    <property type="match status" value="1"/>
</dbReference>
<dbReference type="InterPro" id="IPR011992">
    <property type="entry name" value="EF-hand-dom_pair"/>
</dbReference>
<organism evidence="4 5">
    <name type="scientific">Polarella glacialis</name>
    <name type="common">Dinoflagellate</name>
    <dbReference type="NCBI Taxonomy" id="89957"/>
    <lineage>
        <taxon>Eukaryota</taxon>
        <taxon>Sar</taxon>
        <taxon>Alveolata</taxon>
        <taxon>Dinophyceae</taxon>
        <taxon>Suessiales</taxon>
        <taxon>Suessiaceae</taxon>
        <taxon>Polarella</taxon>
    </lineage>
</organism>
<dbReference type="InterPro" id="IPR002048">
    <property type="entry name" value="EF_hand_dom"/>
</dbReference>
<dbReference type="EMBL" id="CAJNNW010009147">
    <property type="protein sequence ID" value="CAE8650746.1"/>
    <property type="molecule type" value="Genomic_DNA"/>
</dbReference>
<keyword evidence="1" id="KW-0106">Calcium</keyword>
<proteinExistence type="predicted"/>